<evidence type="ECO:0000259" key="1">
    <source>
        <dbReference type="Pfam" id="PF19065"/>
    </source>
</evidence>
<name>A0A6C0BKH7_9ZZZZ</name>
<protein>
    <recommendedName>
        <fullName evidence="1">Minor capsid protein P8 central region domain-containing protein</fullName>
    </recommendedName>
</protein>
<evidence type="ECO:0000313" key="2">
    <source>
        <dbReference type="EMBL" id="QHS92560.1"/>
    </source>
</evidence>
<reference evidence="2" key="1">
    <citation type="journal article" date="2020" name="Nature">
        <title>Giant virus diversity and host interactions through global metagenomics.</title>
        <authorList>
            <person name="Schulz F."/>
            <person name="Roux S."/>
            <person name="Paez-Espino D."/>
            <person name="Jungbluth S."/>
            <person name="Walsh D.A."/>
            <person name="Denef V.J."/>
            <person name="McMahon K.D."/>
            <person name="Konstantinidis K.T."/>
            <person name="Eloe-Fadrosh E.A."/>
            <person name="Kyrpides N.C."/>
            <person name="Woyke T."/>
        </authorList>
    </citation>
    <scope>NUCLEOTIDE SEQUENCE</scope>
    <source>
        <strain evidence="2">GVMAG-M-3300014204-73</strain>
    </source>
</reference>
<sequence>MSQQDVIYRNNPTVNRFQQSDSGFGFSNFRNNENTIPTVNRVTTDFQLENEHQYSNPISEYEASRHSNFLYNEHYGDFRIVDQEKVPDDYIYWDIIKTFQERNPLMDFFFSKKNLDHLQKLIITMVHYQSEGAYQISRQNDNELLVVMRSIYIKTPTNPYASGDAFRRDICTLNKNVLDWVVPKILVNVQQYLGFVRDQSNNVRPLARPEFMSSAGNRINRGFDVTFV</sequence>
<proteinExistence type="predicted"/>
<dbReference type="EMBL" id="MN739181">
    <property type="protein sequence ID" value="QHS92560.1"/>
    <property type="molecule type" value="Genomic_DNA"/>
</dbReference>
<dbReference type="AlphaFoldDB" id="A0A6C0BKH7"/>
<organism evidence="2">
    <name type="scientific">viral metagenome</name>
    <dbReference type="NCBI Taxonomy" id="1070528"/>
    <lineage>
        <taxon>unclassified sequences</taxon>
        <taxon>metagenomes</taxon>
        <taxon>organismal metagenomes</taxon>
    </lineage>
</organism>
<accession>A0A6C0BKH7</accession>
<feature type="domain" description="Minor capsid protein P8 central region" evidence="1">
    <location>
        <begin position="100"/>
        <end position="220"/>
    </location>
</feature>
<dbReference type="Pfam" id="PF19065">
    <property type="entry name" value="P8_CR"/>
    <property type="match status" value="1"/>
</dbReference>
<dbReference type="InterPro" id="IPR043916">
    <property type="entry name" value="P8_CR"/>
</dbReference>